<gene>
    <name evidence="13" type="ORF">A7Q10_09150</name>
</gene>
<dbReference type="InterPro" id="IPR044878">
    <property type="entry name" value="UbiA_sf"/>
</dbReference>
<dbReference type="AlphaFoldDB" id="A0A4Y8PAN3"/>
<evidence type="ECO:0000256" key="7">
    <source>
        <dbReference type="ARBA" id="ARBA00022688"/>
    </source>
</evidence>
<accession>A0A4Y8PAN3</accession>
<feature type="transmembrane region" description="Helical" evidence="12">
    <location>
        <begin position="31"/>
        <end position="52"/>
    </location>
</feature>
<keyword evidence="10 12" id="KW-0472">Membrane</keyword>
<feature type="transmembrane region" description="Helical" evidence="12">
    <location>
        <begin position="150"/>
        <end position="168"/>
    </location>
</feature>
<dbReference type="InterPro" id="IPR006371">
    <property type="entry name" value="Polyprenyltransferase_UbiA-li"/>
</dbReference>
<evidence type="ECO:0000256" key="2">
    <source>
        <dbReference type="ARBA" id="ARBA00004141"/>
    </source>
</evidence>
<organism evidence="13 14">
    <name type="scientific">Methylacidiphilum caldifontis</name>
    <dbReference type="NCBI Taxonomy" id="2795386"/>
    <lineage>
        <taxon>Bacteria</taxon>
        <taxon>Pseudomonadati</taxon>
        <taxon>Verrucomicrobiota</taxon>
        <taxon>Methylacidiphilae</taxon>
        <taxon>Methylacidiphilales</taxon>
        <taxon>Methylacidiphilaceae</taxon>
        <taxon>Methylacidiphilum (ex Ratnadevi et al. 2023)</taxon>
    </lineage>
</organism>
<keyword evidence="6 13" id="KW-0808">Transferase</keyword>
<evidence type="ECO:0000256" key="12">
    <source>
        <dbReference type="SAM" id="Phobius"/>
    </source>
</evidence>
<dbReference type="GO" id="GO:0005886">
    <property type="term" value="C:plasma membrane"/>
    <property type="evidence" value="ECO:0007669"/>
    <property type="project" value="TreeGrafter"/>
</dbReference>
<dbReference type="PANTHER" id="PTHR11048">
    <property type="entry name" value="PRENYLTRANSFERASES"/>
    <property type="match status" value="1"/>
</dbReference>
<comment type="cofactor">
    <cofactor evidence="1">
        <name>Mg(2+)</name>
        <dbReference type="ChEBI" id="CHEBI:18420"/>
    </cofactor>
</comment>
<evidence type="ECO:0000256" key="10">
    <source>
        <dbReference type="ARBA" id="ARBA00023136"/>
    </source>
</evidence>
<protein>
    <recommendedName>
        <fullName evidence="11">4-hydroxybenzoate polyprenyltransferase</fullName>
        <ecNumber evidence="11">2.5.1.39</ecNumber>
    </recommendedName>
</protein>
<evidence type="ECO:0000256" key="8">
    <source>
        <dbReference type="ARBA" id="ARBA00022692"/>
    </source>
</evidence>
<keyword evidence="9 12" id="KW-1133">Transmembrane helix</keyword>
<dbReference type="EC" id="2.5.1.39" evidence="11"/>
<evidence type="ECO:0000256" key="4">
    <source>
        <dbReference type="ARBA" id="ARBA00022475"/>
    </source>
</evidence>
<feature type="transmembrane region" description="Helical" evidence="12">
    <location>
        <begin position="248"/>
        <end position="267"/>
    </location>
</feature>
<dbReference type="GO" id="GO:0006744">
    <property type="term" value="P:ubiquinone biosynthetic process"/>
    <property type="evidence" value="ECO:0007669"/>
    <property type="project" value="UniProtKB-KW"/>
</dbReference>
<name>A0A4Y8PAN3_9BACT</name>
<keyword evidence="7" id="KW-0831">Ubiquinone biosynthesis</keyword>
<feature type="transmembrane region" description="Helical" evidence="12">
    <location>
        <begin position="221"/>
        <end position="242"/>
    </location>
</feature>
<comment type="similarity">
    <text evidence="3">Belongs to the UbiA prenyltransferase family.</text>
</comment>
<sequence>MLCRPAGKRVFRITVNNLSKLFIKLRNLLELVKFSHTLFALPFALTSMAVAARGLPSVRILVGILLCMVGARTAAMAFNRFLDWEYDKQNPRTQRRTKLATKREALVLGIISLGIFEIGAYSLNFLCFILSPVAAFLIIFYSLTKRLGSYSHAVLGLCLSLAPLGAWAAVRDNLNDLLPYLLSLAVFFWTFGFDIIYALQDVEFDRRLGLYSVPAQFGENFSLKLAALLHVLAWICWAIFGWIGTMKWPYWIALGVVAVILVYEHFLSRAGEMAKINIAFFNMNAWISIFIFVGVILSIAI</sequence>
<evidence type="ECO:0000256" key="5">
    <source>
        <dbReference type="ARBA" id="ARBA00022519"/>
    </source>
</evidence>
<dbReference type="PANTHER" id="PTHR11048:SF28">
    <property type="entry name" value="4-HYDROXYBENZOATE POLYPRENYLTRANSFERASE, MITOCHONDRIAL"/>
    <property type="match status" value="1"/>
</dbReference>
<feature type="transmembrane region" description="Helical" evidence="12">
    <location>
        <begin position="279"/>
        <end position="300"/>
    </location>
</feature>
<keyword evidence="8 12" id="KW-0812">Transmembrane</keyword>
<dbReference type="FunFam" id="1.10.357.140:FF:000008">
    <property type="entry name" value="4-hydroxybenzoate octaprenyltransferase"/>
    <property type="match status" value="1"/>
</dbReference>
<dbReference type="Pfam" id="PF01040">
    <property type="entry name" value="UbiA"/>
    <property type="match status" value="1"/>
</dbReference>
<dbReference type="FunFam" id="1.20.120.1780:FF:000001">
    <property type="entry name" value="4-hydroxybenzoate octaprenyltransferase"/>
    <property type="match status" value="1"/>
</dbReference>
<dbReference type="InterPro" id="IPR039653">
    <property type="entry name" value="Prenyltransferase"/>
</dbReference>
<comment type="subcellular location">
    <subcellularLocation>
        <location evidence="2">Membrane</location>
        <topology evidence="2">Multi-pass membrane protein</topology>
    </subcellularLocation>
</comment>
<dbReference type="InterPro" id="IPR000537">
    <property type="entry name" value="UbiA_prenyltransferase"/>
</dbReference>
<keyword evidence="14" id="KW-1185">Reference proteome</keyword>
<proteinExistence type="inferred from homology"/>
<evidence type="ECO:0000256" key="1">
    <source>
        <dbReference type="ARBA" id="ARBA00001946"/>
    </source>
</evidence>
<feature type="transmembrane region" description="Helical" evidence="12">
    <location>
        <begin position="58"/>
        <end position="78"/>
    </location>
</feature>
<dbReference type="EMBL" id="LXQC01000149">
    <property type="protein sequence ID" value="TFE67691.1"/>
    <property type="molecule type" value="Genomic_DNA"/>
</dbReference>
<dbReference type="Gene3D" id="1.10.357.140">
    <property type="entry name" value="UbiA prenyltransferase"/>
    <property type="match status" value="1"/>
</dbReference>
<feature type="transmembrane region" description="Helical" evidence="12">
    <location>
        <begin position="180"/>
        <end position="200"/>
    </location>
</feature>
<evidence type="ECO:0000256" key="6">
    <source>
        <dbReference type="ARBA" id="ARBA00022679"/>
    </source>
</evidence>
<keyword evidence="4" id="KW-1003">Cell membrane</keyword>
<dbReference type="Gene3D" id="1.20.120.1780">
    <property type="entry name" value="UbiA prenyltransferase"/>
    <property type="match status" value="1"/>
</dbReference>
<evidence type="ECO:0000256" key="11">
    <source>
        <dbReference type="ARBA" id="ARBA00034524"/>
    </source>
</evidence>
<comment type="caution">
    <text evidence="13">The sequence shown here is derived from an EMBL/GenBank/DDBJ whole genome shotgun (WGS) entry which is preliminary data.</text>
</comment>
<evidence type="ECO:0000256" key="3">
    <source>
        <dbReference type="ARBA" id="ARBA00005985"/>
    </source>
</evidence>
<dbReference type="GO" id="GO:0008412">
    <property type="term" value="F:4-hydroxybenzoate polyprenyltransferase activity"/>
    <property type="evidence" value="ECO:0007669"/>
    <property type="project" value="UniProtKB-EC"/>
</dbReference>
<evidence type="ECO:0000313" key="14">
    <source>
        <dbReference type="Proteomes" id="UP000297713"/>
    </source>
</evidence>
<dbReference type="Proteomes" id="UP000297713">
    <property type="component" value="Unassembled WGS sequence"/>
</dbReference>
<dbReference type="NCBIfam" id="TIGR01475">
    <property type="entry name" value="ubiA_other"/>
    <property type="match status" value="1"/>
</dbReference>
<evidence type="ECO:0000313" key="13">
    <source>
        <dbReference type="EMBL" id="TFE67691.1"/>
    </source>
</evidence>
<keyword evidence="5" id="KW-0997">Cell inner membrane</keyword>
<feature type="transmembrane region" description="Helical" evidence="12">
    <location>
        <begin position="122"/>
        <end position="143"/>
    </location>
</feature>
<dbReference type="CDD" id="cd13959">
    <property type="entry name" value="PT_UbiA_COQ2"/>
    <property type="match status" value="1"/>
</dbReference>
<reference evidence="13 14" key="1">
    <citation type="submission" date="2016-05" db="EMBL/GenBank/DDBJ databases">
        <title>Diversity and Homogeneity among Thermoacidophilic Verrucomicrobia Methanotrophs Linked with Geographical Origin.</title>
        <authorList>
            <person name="Erikstad H.-A."/>
            <person name="Smestad N.B."/>
            <person name="Ceballos R.M."/>
            <person name="Birkeland N.-K."/>
        </authorList>
    </citation>
    <scope>NUCLEOTIDE SEQUENCE [LARGE SCALE GENOMIC DNA]</scope>
    <source>
        <strain evidence="13 14">Phi</strain>
    </source>
</reference>
<evidence type="ECO:0000256" key="9">
    <source>
        <dbReference type="ARBA" id="ARBA00022989"/>
    </source>
</evidence>